<accession>A0A550C1D3</accession>
<evidence type="ECO:0000313" key="4">
    <source>
        <dbReference type="Proteomes" id="UP000320762"/>
    </source>
</evidence>
<dbReference type="AlphaFoldDB" id="A0A550C1D3"/>
<feature type="region of interest" description="Disordered" evidence="1">
    <location>
        <begin position="1"/>
        <end position="108"/>
    </location>
</feature>
<feature type="compositionally biased region" description="Polar residues" evidence="1">
    <location>
        <begin position="343"/>
        <end position="352"/>
    </location>
</feature>
<dbReference type="PROSITE" id="PS50882">
    <property type="entry name" value="YTH"/>
    <property type="match status" value="1"/>
</dbReference>
<dbReference type="Proteomes" id="UP000320762">
    <property type="component" value="Unassembled WGS sequence"/>
</dbReference>
<dbReference type="EMBL" id="VDMD01000034">
    <property type="protein sequence ID" value="TRM58590.1"/>
    <property type="molecule type" value="Genomic_DNA"/>
</dbReference>
<protein>
    <submittedName>
        <fullName evidence="3">YT521-B-like domain-containing protein</fullName>
    </submittedName>
</protein>
<evidence type="ECO:0000256" key="1">
    <source>
        <dbReference type="SAM" id="MobiDB-lite"/>
    </source>
</evidence>
<feature type="compositionally biased region" description="Polar residues" evidence="1">
    <location>
        <begin position="138"/>
        <end position="162"/>
    </location>
</feature>
<dbReference type="GO" id="GO:1990247">
    <property type="term" value="F:N6-methyladenosine-containing RNA reader activity"/>
    <property type="evidence" value="ECO:0007669"/>
    <property type="project" value="TreeGrafter"/>
</dbReference>
<name>A0A550C1D3_9AGAR</name>
<dbReference type="GO" id="GO:0003729">
    <property type="term" value="F:mRNA binding"/>
    <property type="evidence" value="ECO:0007669"/>
    <property type="project" value="TreeGrafter"/>
</dbReference>
<gene>
    <name evidence="3" type="ORF">BD626DRAFT_181023</name>
</gene>
<dbReference type="Pfam" id="PF04146">
    <property type="entry name" value="YTH"/>
    <property type="match status" value="1"/>
</dbReference>
<feature type="compositionally biased region" description="Pro residues" evidence="1">
    <location>
        <begin position="312"/>
        <end position="322"/>
    </location>
</feature>
<dbReference type="InterPro" id="IPR007275">
    <property type="entry name" value="YTH_domain"/>
</dbReference>
<feature type="region of interest" description="Disordered" evidence="1">
    <location>
        <begin position="129"/>
        <end position="275"/>
    </location>
</feature>
<evidence type="ECO:0000259" key="2">
    <source>
        <dbReference type="PROSITE" id="PS50882"/>
    </source>
</evidence>
<feature type="compositionally biased region" description="Polar residues" evidence="1">
    <location>
        <begin position="95"/>
        <end position="106"/>
    </location>
</feature>
<dbReference type="InterPro" id="IPR045168">
    <property type="entry name" value="YTH_prot"/>
</dbReference>
<feature type="compositionally biased region" description="Acidic residues" evidence="1">
    <location>
        <begin position="41"/>
        <end position="56"/>
    </location>
</feature>
<feature type="region of interest" description="Disordered" evidence="1">
    <location>
        <begin position="297"/>
        <end position="429"/>
    </location>
</feature>
<comment type="caution">
    <text evidence="3">The sequence shown here is derived from an EMBL/GenBank/DDBJ whole genome shotgun (WGS) entry which is preliminary data.</text>
</comment>
<feature type="compositionally biased region" description="Low complexity" evidence="1">
    <location>
        <begin position="266"/>
        <end position="275"/>
    </location>
</feature>
<sequence length="740" mass="79810">MSTNAVSEDPSSPLAAGGVRRHHTISSSSRAARAAAKETISEYDEAQQDWNEDEVVGEGWVGGVGAVGEKSSLHRQASLPTRYNRAFQAKGPKSGTMTPSKLNSLSAIAGHDGDEEDWELQRAIGAYNAHDDEKLAQSGASQEDLQDVTTPLSPTAYGNPSQVPSPPPAASGVRRHQSMTYGAARNKQNLASGLKRSGTLQTPLPHGAAAPQTPTASANEEPEEEYGYAAEEPGIYDEEYKPYGPMSPIGRSSPWGNNGSEWRTPGGSISSTGSGAIDDVQRALSALEISNNSYAHGGNAFQATGQSVHPPRFNPAHPPPQQQPGMRNVMPGMPNNGKMPLNNEFNGRKTPTGSGSFGGGQGNWEQQPRERSVTPRRSNPNMQYNKGNNVPSVPPIPAQYLQQSQGPQPRVGLNSSVSGPTSPVLGNTGQAPIQGFVNTPIDVPSLIAAKGYNPSNFDIRPQFARYFVIKSYTEDDVHKSLKYEIWSSTDPGNKRLDKAFKETAGRGPIYLFFSVNASGHFCGMAEMLTPVDYSRSSTVWASDKWKGVFKVRWIFVRDIPNVSLRHIKLNNTQERKPVTNSRDTQELLSDAGLEMLRIFSSHPARTSLLQDFAFYELQSMQKMQQGTNTPGQGSNAVSPIATPAQLASPQLGSTSPNLSQQQQSPNLFMQSPYQVPAMNPMLQMQMQMQMNNLGMGMGGMGLGSQFGMPQNQAMQQSVMRNPSPGPQGGGNQGFMGMPTF</sequence>
<dbReference type="CDD" id="cd21134">
    <property type="entry name" value="YTH"/>
    <property type="match status" value="1"/>
</dbReference>
<dbReference type="PANTHER" id="PTHR12357">
    <property type="entry name" value="YTH YT521-B HOMOLOGY DOMAIN-CONTAINING"/>
    <property type="match status" value="1"/>
</dbReference>
<keyword evidence="4" id="KW-1185">Reference proteome</keyword>
<feature type="domain" description="YTH" evidence="2">
    <location>
        <begin position="464"/>
        <end position="599"/>
    </location>
</feature>
<proteinExistence type="predicted"/>
<dbReference type="GO" id="GO:0061157">
    <property type="term" value="P:mRNA destabilization"/>
    <property type="evidence" value="ECO:0007669"/>
    <property type="project" value="TreeGrafter"/>
</dbReference>
<dbReference type="PANTHER" id="PTHR12357:SF89">
    <property type="entry name" value="YTH DOMAIN-CONTAINING FAMILY PROTEIN"/>
    <property type="match status" value="1"/>
</dbReference>
<organism evidence="3 4">
    <name type="scientific">Schizophyllum amplum</name>
    <dbReference type="NCBI Taxonomy" id="97359"/>
    <lineage>
        <taxon>Eukaryota</taxon>
        <taxon>Fungi</taxon>
        <taxon>Dikarya</taxon>
        <taxon>Basidiomycota</taxon>
        <taxon>Agaricomycotina</taxon>
        <taxon>Agaricomycetes</taxon>
        <taxon>Agaricomycetidae</taxon>
        <taxon>Agaricales</taxon>
        <taxon>Schizophyllaceae</taxon>
        <taxon>Schizophyllum</taxon>
    </lineage>
</organism>
<feature type="compositionally biased region" description="Polar residues" evidence="1">
    <location>
        <begin position="400"/>
        <end position="429"/>
    </location>
</feature>
<dbReference type="GO" id="GO:0005737">
    <property type="term" value="C:cytoplasm"/>
    <property type="evidence" value="ECO:0007669"/>
    <property type="project" value="TreeGrafter"/>
</dbReference>
<feature type="compositionally biased region" description="Polar residues" evidence="1">
    <location>
        <begin position="1"/>
        <end position="10"/>
    </location>
</feature>
<evidence type="ECO:0000313" key="3">
    <source>
        <dbReference type="EMBL" id="TRM58590.1"/>
    </source>
</evidence>
<dbReference type="Gene3D" id="3.10.590.10">
    <property type="entry name" value="ph1033 like domains"/>
    <property type="match status" value="1"/>
</dbReference>
<dbReference type="OrthoDB" id="306690at2759"/>
<feature type="region of interest" description="Disordered" evidence="1">
    <location>
        <begin position="717"/>
        <end position="740"/>
    </location>
</feature>
<feature type="compositionally biased region" description="Polar residues" evidence="1">
    <location>
        <begin position="375"/>
        <end position="391"/>
    </location>
</feature>
<dbReference type="STRING" id="97359.A0A550C1D3"/>
<reference evidence="3 4" key="1">
    <citation type="journal article" date="2019" name="New Phytol.">
        <title>Comparative genomics reveals unique wood-decay strategies and fruiting body development in the Schizophyllaceae.</title>
        <authorList>
            <person name="Almasi E."/>
            <person name="Sahu N."/>
            <person name="Krizsan K."/>
            <person name="Balint B."/>
            <person name="Kovacs G.M."/>
            <person name="Kiss B."/>
            <person name="Cseklye J."/>
            <person name="Drula E."/>
            <person name="Henrissat B."/>
            <person name="Nagy I."/>
            <person name="Chovatia M."/>
            <person name="Adam C."/>
            <person name="LaButti K."/>
            <person name="Lipzen A."/>
            <person name="Riley R."/>
            <person name="Grigoriev I.V."/>
            <person name="Nagy L.G."/>
        </authorList>
    </citation>
    <scope>NUCLEOTIDE SEQUENCE [LARGE SCALE GENOMIC DNA]</scope>
    <source>
        <strain evidence="3 4">NL-1724</strain>
    </source>
</reference>